<evidence type="ECO:0000313" key="2">
    <source>
        <dbReference type="EMBL" id="CAB4123938.1"/>
    </source>
</evidence>
<dbReference type="PROSITE" id="PS51178">
    <property type="entry name" value="PASTA"/>
    <property type="match status" value="1"/>
</dbReference>
<evidence type="ECO:0000259" key="1">
    <source>
        <dbReference type="PROSITE" id="PS51178"/>
    </source>
</evidence>
<accession>A0A6J5KNS9</accession>
<protein>
    <submittedName>
        <fullName evidence="2">PASTA_pknB domain containing protein</fullName>
    </submittedName>
</protein>
<name>A0A6J5KNS9_9CAUD</name>
<dbReference type="Gene3D" id="3.30.10.20">
    <property type="match status" value="1"/>
</dbReference>
<feature type="domain" description="PASTA" evidence="1">
    <location>
        <begin position="71"/>
        <end position="141"/>
    </location>
</feature>
<gene>
    <name evidence="2" type="ORF">UFOVP46_133</name>
</gene>
<dbReference type="EMBL" id="LR796174">
    <property type="protein sequence ID" value="CAB4123938.1"/>
    <property type="molecule type" value="Genomic_DNA"/>
</dbReference>
<dbReference type="InterPro" id="IPR005543">
    <property type="entry name" value="PASTA_dom"/>
</dbReference>
<organism evidence="2">
    <name type="scientific">uncultured Caudovirales phage</name>
    <dbReference type="NCBI Taxonomy" id="2100421"/>
    <lineage>
        <taxon>Viruses</taxon>
        <taxon>Duplodnaviria</taxon>
        <taxon>Heunggongvirae</taxon>
        <taxon>Uroviricota</taxon>
        <taxon>Caudoviricetes</taxon>
        <taxon>Peduoviridae</taxon>
        <taxon>Maltschvirus</taxon>
        <taxon>Maltschvirus maltsch</taxon>
    </lineage>
</organism>
<proteinExistence type="predicted"/>
<sequence length="245" mass="25281">MARDSGRYDAFTDTWIDDNVQVDFAWGNIPMQPNDDRGMAQLDPELDSHIIATSGYEGFPAFITGGIYDDTIPNVAVPNLVGLTDPTAALDALTAVGLVLGDTTSSTAGATSGNNLKVKTQSIAEGTLVNVGTVVDIVVYDYVAPSAPTTGPIATITNPLGQGLTQATEAWMYLLGQTVKPTVGDFISISGNGGTQYNGNNFEVISVANDSAFNTGGTKVKIRSVTGDLAAAGVLGNGGTWTKVG</sequence>
<dbReference type="Pfam" id="PF03793">
    <property type="entry name" value="PASTA"/>
    <property type="match status" value="1"/>
</dbReference>
<reference evidence="2" key="1">
    <citation type="submission" date="2020-04" db="EMBL/GenBank/DDBJ databases">
        <authorList>
            <person name="Chiriac C."/>
            <person name="Salcher M."/>
            <person name="Ghai R."/>
            <person name="Kavagutti S V."/>
        </authorList>
    </citation>
    <scope>NUCLEOTIDE SEQUENCE</scope>
</reference>